<keyword evidence="3" id="KW-1185">Reference proteome</keyword>
<dbReference type="PANTHER" id="PTHR46704:SF1">
    <property type="entry name" value="TELOMERE LENGTH REGULATION PROTEIN TEL2 HOMOLOG"/>
    <property type="match status" value="1"/>
</dbReference>
<dbReference type="EMBL" id="LSMT01000154">
    <property type="protein sequence ID" value="PFX25289.1"/>
    <property type="molecule type" value="Genomic_DNA"/>
</dbReference>
<comment type="caution">
    <text evidence="2">The sequence shown here is derived from an EMBL/GenBank/DDBJ whole genome shotgun (WGS) entry which is preliminary data.</text>
</comment>
<proteinExistence type="predicted"/>
<evidence type="ECO:0000256" key="1">
    <source>
        <dbReference type="SAM" id="MobiDB-lite"/>
    </source>
</evidence>
<protein>
    <submittedName>
        <fullName evidence="2">Uncharacterized protein</fullName>
    </submittedName>
</protein>
<evidence type="ECO:0000313" key="2">
    <source>
        <dbReference type="EMBL" id="PFX25289.1"/>
    </source>
</evidence>
<sequence length="362" mass="40199">MGHCLSYDEVQAVDTSLAMEVTALVEQMGTIIPSNISPGPFIQIAADNNDINQEILDGKNTTHATTIVVYQRKQYGPQPPSTSHGDQTRRRRSLHSPGPLYEVQDYSMHGRLRPVVKDFLGVDDREWFSGKSEDLTSTTVDDTIWAILRIELSLLLKTTVLEGANRQLVPSWSAFNAILYPDIPCSNNIGYCPLIDAPSKEFSTVYTVMNHAQQISERVGQLEAVITFDLAIYDPPVQTARKLDFLVFQQRSIRGSNGYTRYEESREITSPLRIPQRASYPTGEKKARSSLDLSAVPNPLSTTSQDINKDPDPSSETWQDMGAIPGTSSETVGSEMIASENVSDVSDNQGWVVQRWIMITLG</sequence>
<feature type="region of interest" description="Disordered" evidence="1">
    <location>
        <begin position="71"/>
        <end position="98"/>
    </location>
</feature>
<dbReference type="Proteomes" id="UP000225706">
    <property type="component" value="Unassembled WGS sequence"/>
</dbReference>
<dbReference type="AlphaFoldDB" id="A0A2B4S878"/>
<reference evidence="3" key="1">
    <citation type="journal article" date="2017" name="bioRxiv">
        <title>Comparative analysis of the genomes of Stylophora pistillata and Acropora digitifera provides evidence for extensive differences between species of corals.</title>
        <authorList>
            <person name="Voolstra C.R."/>
            <person name="Li Y."/>
            <person name="Liew Y.J."/>
            <person name="Baumgarten S."/>
            <person name="Zoccola D."/>
            <person name="Flot J.-F."/>
            <person name="Tambutte S."/>
            <person name="Allemand D."/>
            <person name="Aranda M."/>
        </authorList>
    </citation>
    <scope>NUCLEOTIDE SEQUENCE [LARGE SCALE GENOMIC DNA]</scope>
</reference>
<dbReference type="OrthoDB" id="5987889at2759"/>
<name>A0A2B4S878_STYPI</name>
<gene>
    <name evidence="2" type="ORF">AWC38_SpisGene10066</name>
</gene>
<accession>A0A2B4S878</accession>
<organism evidence="2 3">
    <name type="scientific">Stylophora pistillata</name>
    <name type="common">Smooth cauliflower coral</name>
    <dbReference type="NCBI Taxonomy" id="50429"/>
    <lineage>
        <taxon>Eukaryota</taxon>
        <taxon>Metazoa</taxon>
        <taxon>Cnidaria</taxon>
        <taxon>Anthozoa</taxon>
        <taxon>Hexacorallia</taxon>
        <taxon>Scleractinia</taxon>
        <taxon>Astrocoeniina</taxon>
        <taxon>Pocilloporidae</taxon>
        <taxon>Stylophora</taxon>
    </lineage>
</organism>
<feature type="region of interest" description="Disordered" evidence="1">
    <location>
        <begin position="259"/>
        <end position="331"/>
    </location>
</feature>
<dbReference type="PANTHER" id="PTHR46704">
    <property type="entry name" value="CXC DOMAIN-CONTAINING PROTEIN-RELATED"/>
    <property type="match status" value="1"/>
</dbReference>
<evidence type="ECO:0000313" key="3">
    <source>
        <dbReference type="Proteomes" id="UP000225706"/>
    </source>
</evidence>